<dbReference type="EMBL" id="FLQZ01000159">
    <property type="protein sequence ID" value="SBT15579.1"/>
    <property type="molecule type" value="Genomic_DNA"/>
</dbReference>
<dbReference type="AlphaFoldDB" id="A0A1C3JKF7"/>
<keyword evidence="2" id="KW-1185">Reference proteome</keyword>
<dbReference type="Proteomes" id="UP000092819">
    <property type="component" value="Unassembled WGS sequence"/>
</dbReference>
<proteinExistence type="predicted"/>
<protein>
    <submittedName>
        <fullName evidence="1">Uncharacterized protein</fullName>
    </submittedName>
</protein>
<evidence type="ECO:0000313" key="1">
    <source>
        <dbReference type="EMBL" id="SBT15579.1"/>
    </source>
</evidence>
<reference evidence="2" key="1">
    <citation type="submission" date="2016-06" db="EMBL/GenBank/DDBJ databases">
        <authorList>
            <person name="Rodrigo-Torres L."/>
            <person name="Arahal D.R."/>
        </authorList>
    </citation>
    <scope>NUCLEOTIDE SEQUENCE [LARGE SCALE GENOMIC DNA]</scope>
    <source>
        <strain evidence="2">CECT 7224</strain>
    </source>
</reference>
<accession>A0A1C3JKF7</accession>
<gene>
    <name evidence="1" type="ORF">VCE7224_04378</name>
</gene>
<name>A0A1C3JKF7_9VIBR</name>
<organism evidence="1 2">
    <name type="scientific">Vibrio celticus</name>
    <dbReference type="NCBI Taxonomy" id="446372"/>
    <lineage>
        <taxon>Bacteria</taxon>
        <taxon>Pseudomonadati</taxon>
        <taxon>Pseudomonadota</taxon>
        <taxon>Gammaproteobacteria</taxon>
        <taxon>Vibrionales</taxon>
        <taxon>Vibrionaceae</taxon>
        <taxon>Vibrio</taxon>
    </lineage>
</organism>
<evidence type="ECO:0000313" key="2">
    <source>
        <dbReference type="Proteomes" id="UP000092819"/>
    </source>
</evidence>
<sequence>MLIKNLTGRLCEVSDSSLILSNNVVIASYAIQIVYEVRIYAVSGQKRFIQLSKLAINELIQVWQTHIVGANEHQHNA</sequence>